<keyword evidence="1" id="KW-1133">Transmembrane helix</keyword>
<evidence type="ECO:0000313" key="2">
    <source>
        <dbReference type="EMBL" id="PMD44237.1"/>
    </source>
</evidence>
<sequence>MAKSTARPSRIDIFRIQPPLPHRVRAAAAWGRGGVASLQQHLCNQGRFSQQKHAALFLMTGGHSAAIIVLIVLGGIAYLEQQISTDALHYKYTRNTLLVGLSHIVLPLSYSIK</sequence>
<dbReference type="EMBL" id="KZ613941">
    <property type="protein sequence ID" value="PMD44237.1"/>
    <property type="molecule type" value="Genomic_DNA"/>
</dbReference>
<evidence type="ECO:0000313" key="3">
    <source>
        <dbReference type="Proteomes" id="UP000235786"/>
    </source>
</evidence>
<reference evidence="2 3" key="1">
    <citation type="submission" date="2016-04" db="EMBL/GenBank/DDBJ databases">
        <title>A degradative enzymes factory behind the ericoid mycorrhizal symbiosis.</title>
        <authorList>
            <consortium name="DOE Joint Genome Institute"/>
            <person name="Martino E."/>
            <person name="Morin E."/>
            <person name="Grelet G."/>
            <person name="Kuo A."/>
            <person name="Kohler A."/>
            <person name="Daghino S."/>
            <person name="Barry K."/>
            <person name="Choi C."/>
            <person name="Cichocki N."/>
            <person name="Clum A."/>
            <person name="Copeland A."/>
            <person name="Hainaut M."/>
            <person name="Haridas S."/>
            <person name="Labutti K."/>
            <person name="Lindquist E."/>
            <person name="Lipzen A."/>
            <person name="Khouja H.-R."/>
            <person name="Murat C."/>
            <person name="Ohm R."/>
            <person name="Olson A."/>
            <person name="Spatafora J."/>
            <person name="Veneault-Fourrey C."/>
            <person name="Henrissat B."/>
            <person name="Grigoriev I."/>
            <person name="Martin F."/>
            <person name="Perotto S."/>
        </authorList>
    </citation>
    <scope>NUCLEOTIDE SEQUENCE [LARGE SCALE GENOMIC DNA]</scope>
    <source>
        <strain evidence="2 3">F</strain>
    </source>
</reference>
<accession>A0A2J6S0F7</accession>
<dbReference type="Proteomes" id="UP000235786">
    <property type="component" value="Unassembled WGS sequence"/>
</dbReference>
<dbReference type="AlphaFoldDB" id="A0A2J6S0F7"/>
<feature type="transmembrane region" description="Helical" evidence="1">
    <location>
        <begin position="54"/>
        <end position="76"/>
    </location>
</feature>
<keyword evidence="1" id="KW-0472">Membrane</keyword>
<name>A0A2J6S0F7_HYAVF</name>
<keyword evidence="1" id="KW-0812">Transmembrane</keyword>
<protein>
    <submittedName>
        <fullName evidence="2">Uncharacterized protein</fullName>
    </submittedName>
</protein>
<proteinExistence type="predicted"/>
<gene>
    <name evidence="2" type="ORF">L207DRAFT_276146</name>
</gene>
<evidence type="ECO:0000256" key="1">
    <source>
        <dbReference type="SAM" id="Phobius"/>
    </source>
</evidence>
<organism evidence="2 3">
    <name type="scientific">Hyaloscypha variabilis (strain UAMH 11265 / GT02V1 / F)</name>
    <name type="common">Meliniomyces variabilis</name>
    <dbReference type="NCBI Taxonomy" id="1149755"/>
    <lineage>
        <taxon>Eukaryota</taxon>
        <taxon>Fungi</taxon>
        <taxon>Dikarya</taxon>
        <taxon>Ascomycota</taxon>
        <taxon>Pezizomycotina</taxon>
        <taxon>Leotiomycetes</taxon>
        <taxon>Helotiales</taxon>
        <taxon>Hyaloscyphaceae</taxon>
        <taxon>Hyaloscypha</taxon>
        <taxon>Hyaloscypha variabilis</taxon>
    </lineage>
</organism>
<feature type="transmembrane region" description="Helical" evidence="1">
    <location>
        <begin position="96"/>
        <end position="112"/>
    </location>
</feature>
<keyword evidence="3" id="KW-1185">Reference proteome</keyword>